<dbReference type="RefSeq" id="WP_061176475.1">
    <property type="nucleotide sequence ID" value="NZ_FCOE02000013.1"/>
</dbReference>
<organism evidence="3 4">
    <name type="scientific">Caballeronia pedi</name>
    <dbReference type="NCBI Taxonomy" id="1777141"/>
    <lineage>
        <taxon>Bacteria</taxon>
        <taxon>Pseudomonadati</taxon>
        <taxon>Pseudomonadota</taxon>
        <taxon>Betaproteobacteria</taxon>
        <taxon>Burkholderiales</taxon>
        <taxon>Burkholderiaceae</taxon>
        <taxon>Caballeronia</taxon>
    </lineage>
</organism>
<keyword evidence="4" id="KW-1185">Reference proteome</keyword>
<accession>A0A158BT07</accession>
<comment type="caution">
    <text evidence="3">The sequence shown here is derived from an EMBL/GenBank/DDBJ whole genome shotgun (WGS) entry which is preliminary data.</text>
</comment>
<feature type="region of interest" description="Disordered" evidence="1">
    <location>
        <begin position="202"/>
        <end position="235"/>
    </location>
</feature>
<evidence type="ECO:0000313" key="4">
    <source>
        <dbReference type="Proteomes" id="UP000054911"/>
    </source>
</evidence>
<keyword evidence="2" id="KW-0472">Membrane</keyword>
<dbReference type="AlphaFoldDB" id="A0A158BT07"/>
<feature type="transmembrane region" description="Helical" evidence="2">
    <location>
        <begin position="24"/>
        <end position="45"/>
    </location>
</feature>
<evidence type="ECO:0000256" key="2">
    <source>
        <dbReference type="SAM" id="Phobius"/>
    </source>
</evidence>
<evidence type="ECO:0000313" key="3">
    <source>
        <dbReference type="EMBL" id="SAK73203.1"/>
    </source>
</evidence>
<proteinExistence type="predicted"/>
<dbReference type="OrthoDB" id="9089325at2"/>
<keyword evidence="2" id="KW-0812">Transmembrane</keyword>
<evidence type="ECO:0008006" key="5">
    <source>
        <dbReference type="Google" id="ProtNLM"/>
    </source>
</evidence>
<protein>
    <recommendedName>
        <fullName evidence="5">Transmembrane protein</fullName>
    </recommendedName>
</protein>
<dbReference type="EMBL" id="FCOE02000013">
    <property type="protein sequence ID" value="SAK73203.1"/>
    <property type="molecule type" value="Genomic_DNA"/>
</dbReference>
<keyword evidence="2" id="KW-1133">Transmembrane helix</keyword>
<dbReference type="STRING" id="1777141.AWB80_04062"/>
<name>A0A158BT07_9BURK</name>
<dbReference type="Proteomes" id="UP000054911">
    <property type="component" value="Unassembled WGS sequence"/>
</dbReference>
<gene>
    <name evidence="3" type="ORF">AWB80_04062</name>
</gene>
<evidence type="ECO:0000256" key="1">
    <source>
        <dbReference type="SAM" id="MobiDB-lite"/>
    </source>
</evidence>
<sequence>MWQAQWQQLPAFLTHIELPNWPSWLGIVGASSAVSSIVVLLMQGLRNRIVLRRERRDVALEVAISLEGYARECRSMMHRADWARAEVARSGNRDAAKSAMLPKFSFPERIQWIRLSHRVVSELRDFPAHVHAGRSDLDAFAEFGDPSAYCEEVSFESAKAARDALVLARETRKKHGCVPWRPGAKDADLTRELLTFISSANEKRQAHQDPLGQHRAAPRSLHAASAGGEPAIAPQ</sequence>
<reference evidence="3" key="1">
    <citation type="submission" date="2016-01" db="EMBL/GenBank/DDBJ databases">
        <authorList>
            <person name="Peeters C."/>
        </authorList>
    </citation>
    <scope>NUCLEOTIDE SEQUENCE [LARGE SCALE GENOMIC DNA]</scope>
    <source>
        <strain evidence="3">LMG 29323</strain>
    </source>
</reference>